<dbReference type="InterPro" id="IPR027417">
    <property type="entry name" value="P-loop_NTPase"/>
</dbReference>
<reference evidence="2" key="1">
    <citation type="journal article" date="2021" name="Arch. Microbiol.">
        <title>Methyloradius palustris gen. nov., sp. nov., a methanol-oxidizing bacterium isolated from snow.</title>
        <authorList>
            <person name="Miyadera T."/>
            <person name="Kojima H."/>
            <person name="Fukui M."/>
        </authorList>
    </citation>
    <scope>NUCLEOTIDE SEQUENCE</scope>
    <source>
        <strain evidence="2">Zm11</strain>
    </source>
</reference>
<dbReference type="InterPro" id="IPR025669">
    <property type="entry name" value="AAA_dom"/>
</dbReference>
<sequence length="262" mass="29313">MTRIAVFNQKGGVGKTSTVLNLAAALNISDSPPLVIDMDPQAHLTNMHAQAPQSPNQSLFSFYQDNKPLYQLEIDWSHLGRLIPSHRELIKVDSIFGKGPAVLNKLKLGLEASDKQWSPRITLIDCCPYLGVLSLSAIFAADLLIIPIASDFLSLQGAQKVEQTLKALEPVLKKRVNRRYLMTCYDRRRKMTFDVHEQAKVSFGNDVCETVISENVAVAESPQYKLDVFRYSAYSTGAQDYKDLLNELINQELLDIRLSISS</sequence>
<dbReference type="InterPro" id="IPR050678">
    <property type="entry name" value="DNA_Partitioning_ATPase"/>
</dbReference>
<dbReference type="EMBL" id="AP024110">
    <property type="protein sequence ID" value="BCM25703.1"/>
    <property type="molecule type" value="Genomic_DNA"/>
</dbReference>
<dbReference type="RefSeq" id="WP_221763764.1">
    <property type="nucleotide sequence ID" value="NZ_AP024110.1"/>
</dbReference>
<dbReference type="PANTHER" id="PTHR13696">
    <property type="entry name" value="P-LOOP CONTAINING NUCLEOSIDE TRIPHOSPHATE HYDROLASE"/>
    <property type="match status" value="1"/>
</dbReference>
<proteinExistence type="predicted"/>
<name>A0A8D5G493_9PROT</name>
<dbReference type="Pfam" id="PF13614">
    <property type="entry name" value="AAA_31"/>
    <property type="match status" value="1"/>
</dbReference>
<organism evidence="2 3">
    <name type="scientific">Methyloradius palustris</name>
    <dbReference type="NCBI Taxonomy" id="2778876"/>
    <lineage>
        <taxon>Bacteria</taxon>
        <taxon>Pseudomonadati</taxon>
        <taxon>Pseudomonadota</taxon>
        <taxon>Betaproteobacteria</taxon>
        <taxon>Nitrosomonadales</taxon>
        <taxon>Methylophilaceae</taxon>
        <taxon>Methyloradius</taxon>
    </lineage>
</organism>
<gene>
    <name evidence="2" type="primary">parA</name>
    <name evidence="2" type="ORF">ZMTM_19620</name>
</gene>
<dbReference type="SUPFAM" id="SSF52540">
    <property type="entry name" value="P-loop containing nucleoside triphosphate hydrolases"/>
    <property type="match status" value="1"/>
</dbReference>
<dbReference type="KEGG" id="mpau:ZMTM_19620"/>
<keyword evidence="3" id="KW-1185">Reference proteome</keyword>
<protein>
    <submittedName>
        <fullName evidence="2">Chromosome partitioning protein ParA</fullName>
    </submittedName>
</protein>
<dbReference type="PANTHER" id="PTHR13696:SF52">
    <property type="entry name" value="PARA FAMILY PROTEIN CT_582"/>
    <property type="match status" value="1"/>
</dbReference>
<feature type="domain" description="AAA" evidence="1">
    <location>
        <begin position="2"/>
        <end position="175"/>
    </location>
</feature>
<evidence type="ECO:0000259" key="1">
    <source>
        <dbReference type="Pfam" id="PF13614"/>
    </source>
</evidence>
<dbReference type="Proteomes" id="UP000826722">
    <property type="component" value="Chromosome"/>
</dbReference>
<evidence type="ECO:0000313" key="3">
    <source>
        <dbReference type="Proteomes" id="UP000826722"/>
    </source>
</evidence>
<dbReference type="AlphaFoldDB" id="A0A8D5G493"/>
<accession>A0A8D5G493</accession>
<dbReference type="Gene3D" id="3.40.50.300">
    <property type="entry name" value="P-loop containing nucleotide triphosphate hydrolases"/>
    <property type="match status" value="1"/>
</dbReference>
<dbReference type="CDD" id="cd02042">
    <property type="entry name" value="ParAB_family"/>
    <property type="match status" value="1"/>
</dbReference>
<evidence type="ECO:0000313" key="2">
    <source>
        <dbReference type="EMBL" id="BCM25703.1"/>
    </source>
</evidence>